<protein>
    <submittedName>
        <fullName evidence="5">cAMP-binding domain of CRP or a regulatory subunit of cAMP-dependent protein kinases</fullName>
    </submittedName>
</protein>
<dbReference type="AlphaFoldDB" id="A0A1T4VPL8"/>
<dbReference type="EMBL" id="FUYA01000002">
    <property type="protein sequence ID" value="SKA66896.1"/>
    <property type="molecule type" value="Genomic_DNA"/>
</dbReference>
<dbReference type="Pfam" id="PF13545">
    <property type="entry name" value="HTH_Crp_2"/>
    <property type="match status" value="1"/>
</dbReference>
<gene>
    <name evidence="5" type="ORF">SAMN02745702_00706</name>
</gene>
<organism evidence="5 6">
    <name type="scientific">Desulfobaculum bizertense DSM 18034</name>
    <dbReference type="NCBI Taxonomy" id="1121442"/>
    <lineage>
        <taxon>Bacteria</taxon>
        <taxon>Pseudomonadati</taxon>
        <taxon>Thermodesulfobacteriota</taxon>
        <taxon>Desulfovibrionia</taxon>
        <taxon>Desulfovibrionales</taxon>
        <taxon>Desulfovibrionaceae</taxon>
        <taxon>Desulfobaculum</taxon>
    </lineage>
</organism>
<evidence type="ECO:0000313" key="5">
    <source>
        <dbReference type="EMBL" id="SKA66896.1"/>
    </source>
</evidence>
<dbReference type="GO" id="GO:0006355">
    <property type="term" value="P:regulation of DNA-templated transcription"/>
    <property type="evidence" value="ECO:0007669"/>
    <property type="project" value="InterPro"/>
</dbReference>
<dbReference type="SUPFAM" id="SSF46785">
    <property type="entry name" value="Winged helix' DNA-binding domain"/>
    <property type="match status" value="1"/>
</dbReference>
<dbReference type="InterPro" id="IPR036390">
    <property type="entry name" value="WH_DNA-bd_sf"/>
</dbReference>
<evidence type="ECO:0000256" key="2">
    <source>
        <dbReference type="ARBA" id="ARBA00023125"/>
    </source>
</evidence>
<dbReference type="STRING" id="1121442.SAMN02745702_00706"/>
<proteinExistence type="predicted"/>
<evidence type="ECO:0000256" key="3">
    <source>
        <dbReference type="ARBA" id="ARBA00023163"/>
    </source>
</evidence>
<dbReference type="PROSITE" id="PS51063">
    <property type="entry name" value="HTH_CRP_2"/>
    <property type="match status" value="1"/>
</dbReference>
<dbReference type="InterPro" id="IPR018490">
    <property type="entry name" value="cNMP-bd_dom_sf"/>
</dbReference>
<dbReference type="Proteomes" id="UP000189733">
    <property type="component" value="Unassembled WGS sequence"/>
</dbReference>
<dbReference type="Gene3D" id="2.60.120.10">
    <property type="entry name" value="Jelly Rolls"/>
    <property type="match status" value="1"/>
</dbReference>
<reference evidence="5 6" key="1">
    <citation type="submission" date="2017-02" db="EMBL/GenBank/DDBJ databases">
        <authorList>
            <person name="Peterson S.W."/>
        </authorList>
    </citation>
    <scope>NUCLEOTIDE SEQUENCE [LARGE SCALE GENOMIC DNA]</scope>
    <source>
        <strain evidence="5 6">DSM 18034</strain>
    </source>
</reference>
<dbReference type="InterPro" id="IPR012318">
    <property type="entry name" value="HTH_CRP"/>
</dbReference>
<keyword evidence="5" id="KW-0418">Kinase</keyword>
<keyword evidence="2" id="KW-0238">DNA-binding</keyword>
<dbReference type="GO" id="GO:0016301">
    <property type="term" value="F:kinase activity"/>
    <property type="evidence" value="ECO:0007669"/>
    <property type="project" value="UniProtKB-KW"/>
</dbReference>
<keyword evidence="3" id="KW-0804">Transcription</keyword>
<sequence>MAICHLTLPIFKIDGAIFRSWLTHIGNTESAVGSTKQRLFFRPHLVDENIRWRDILETGERFELAPDEVYVPANRELVLVLDGVVQFYCTAHTGRERLVYNVGRNSFANAGATATGSNRFLHLLARRKATLVKFDAYAIYDYDFIAKYPHLMVDLTQSMAKTTVLFSFRAYNMYFHECTSRVCKVLLDLTEEENSPRFQHMDTMTQNDIADFAGTHHVTVSRVLKKLREDGVLGEVTPSYVDVYDMARLRRLEELEG</sequence>
<evidence type="ECO:0000259" key="4">
    <source>
        <dbReference type="PROSITE" id="PS51063"/>
    </source>
</evidence>
<dbReference type="InterPro" id="IPR014710">
    <property type="entry name" value="RmlC-like_jellyroll"/>
</dbReference>
<keyword evidence="5" id="KW-0808">Transferase</keyword>
<evidence type="ECO:0000313" key="6">
    <source>
        <dbReference type="Proteomes" id="UP000189733"/>
    </source>
</evidence>
<dbReference type="SMART" id="SM00419">
    <property type="entry name" value="HTH_CRP"/>
    <property type="match status" value="1"/>
</dbReference>
<feature type="domain" description="HTH crp-type" evidence="4">
    <location>
        <begin position="176"/>
        <end position="247"/>
    </location>
</feature>
<dbReference type="GO" id="GO:0003677">
    <property type="term" value="F:DNA binding"/>
    <property type="evidence" value="ECO:0007669"/>
    <property type="project" value="UniProtKB-KW"/>
</dbReference>
<evidence type="ECO:0000256" key="1">
    <source>
        <dbReference type="ARBA" id="ARBA00023015"/>
    </source>
</evidence>
<keyword evidence="6" id="KW-1185">Reference proteome</keyword>
<keyword evidence="1" id="KW-0805">Transcription regulation</keyword>
<name>A0A1T4VPL8_9BACT</name>
<dbReference type="SUPFAM" id="SSF51206">
    <property type="entry name" value="cAMP-binding domain-like"/>
    <property type="match status" value="1"/>
</dbReference>
<accession>A0A1T4VPL8</accession>